<evidence type="ECO:0000313" key="2">
    <source>
        <dbReference type="EMBL" id="MBN2067631.1"/>
    </source>
</evidence>
<evidence type="ECO:0000256" key="1">
    <source>
        <dbReference type="SAM" id="Phobius"/>
    </source>
</evidence>
<keyword evidence="1" id="KW-0472">Membrane</keyword>
<dbReference type="Proteomes" id="UP000809243">
    <property type="component" value="Unassembled WGS sequence"/>
</dbReference>
<feature type="transmembrane region" description="Helical" evidence="1">
    <location>
        <begin position="593"/>
        <end position="613"/>
    </location>
</feature>
<dbReference type="EMBL" id="JAFGDB010000070">
    <property type="protein sequence ID" value="MBN2067631.1"/>
    <property type="molecule type" value="Genomic_DNA"/>
</dbReference>
<proteinExistence type="predicted"/>
<gene>
    <name evidence="2" type="ORF">JW744_04140</name>
</gene>
<comment type="caution">
    <text evidence="2">The sequence shown here is derived from an EMBL/GenBank/DDBJ whole genome shotgun (WGS) entry which is preliminary data.</text>
</comment>
<organism evidence="2 3">
    <name type="scientific">Candidatus Iainarchaeum sp</name>
    <dbReference type="NCBI Taxonomy" id="3101447"/>
    <lineage>
        <taxon>Archaea</taxon>
        <taxon>Candidatus Iainarchaeota</taxon>
        <taxon>Candidatus Iainarchaeia</taxon>
        <taxon>Candidatus Iainarchaeales</taxon>
        <taxon>Candidatus Iainarchaeaceae</taxon>
        <taxon>Candidatus Iainarchaeum</taxon>
    </lineage>
</organism>
<name>A0A938YXS2_9ARCH</name>
<keyword evidence="1" id="KW-1133">Transmembrane helix</keyword>
<dbReference type="AlphaFoldDB" id="A0A938YXS2"/>
<keyword evidence="1" id="KW-0812">Transmembrane</keyword>
<reference evidence="2" key="1">
    <citation type="submission" date="2021-01" db="EMBL/GenBank/DDBJ databases">
        <title>Active Sulfur Cycling in an Early Earth Analoge.</title>
        <authorList>
            <person name="Hahn C.R."/>
            <person name="Youssef N.H."/>
            <person name="Elshahed M."/>
        </authorList>
    </citation>
    <scope>NUCLEOTIDE SEQUENCE</scope>
    <source>
        <strain evidence="2">Zod_Metabat.1151</strain>
    </source>
</reference>
<protein>
    <submittedName>
        <fullName evidence="2">Uncharacterized protein</fullName>
    </submittedName>
</protein>
<feature type="non-terminal residue" evidence="2">
    <location>
        <position position="1"/>
    </location>
</feature>
<sequence length="619" mass="68298">FGESALYVMFFWSGIIGSVVQQTLIIPDLQDCVDDQEGYYLHMFAPTRAPEENTSPNQQASEKAGDIIKNVTDFVTGKSGQAEQGQSKSFYEQAKDQIALKAKELSDKAKTSTILQASVETMGQTDGILFFEELFFFWFKGRAQAAAYDKETKTFYRDTRNDINLLVDNEAGKISIASPGKPMEDVITSPDHVRLANPSSDNASLEIPQRIGQVELPNAGPNANAEMFSLDTQGNLTVHPIVLDCIKRNVEQQTGVPLLTNKVTDAFGAVEAIVTTSHPRIEYNIAERSITATGTPREIVYGASARAVVYVNRKTVLSNSHDLNVGLFQSIQFENGIIVYKPETNELLIWLRYHKDSILEQGDAAGLKATPTTYVNPETLCPEPAIDLEAIPNLEAGQASIITERVDNFNAAMEKMGPFQMFDTEKHRFIFYSIKKTPDCNPSAPDCCENRVKIIDKETGEVIDEPMIGNIEKTPTGVKFTTMGEDGQPNQHTLDFSAENGIPKVSYNGMPAETLLSARGPNGSFWYDPETGRWYPENAQLIPLSEAFRQGFDARHRDDCSVSTTGGGNSMSVQFGAAADMPFNLPSLPEQPVAMLLFVVSMLAVIVASRVEIEKRLRR</sequence>
<evidence type="ECO:0000313" key="3">
    <source>
        <dbReference type="Proteomes" id="UP000809243"/>
    </source>
</evidence>
<accession>A0A938YXS2</accession>